<dbReference type="InterPro" id="IPR006235">
    <property type="entry name" value="OAc-hSer/O-AcSer_sulfhydrylase"/>
</dbReference>
<dbReference type="PROSITE" id="PS00868">
    <property type="entry name" value="CYS_MET_METAB_PP"/>
    <property type="match status" value="1"/>
</dbReference>
<dbReference type="GO" id="GO:0000096">
    <property type="term" value="P:sulfur amino acid metabolic process"/>
    <property type="evidence" value="ECO:0007669"/>
    <property type="project" value="UniProtKB-ARBA"/>
</dbReference>
<evidence type="ECO:0000256" key="3">
    <source>
        <dbReference type="ARBA" id="ARBA00022679"/>
    </source>
</evidence>
<protein>
    <submittedName>
        <fullName evidence="8">Bifunctional o-acetylhomoserine/o-acetylserine sulfhydrylase</fullName>
    </submittedName>
</protein>
<dbReference type="FunFam" id="3.40.640.10:FF:000035">
    <property type="entry name" value="O-succinylhomoserine sulfhydrylase"/>
    <property type="match status" value="1"/>
</dbReference>
<dbReference type="CDD" id="cd00614">
    <property type="entry name" value="CGS_like"/>
    <property type="match status" value="1"/>
</dbReference>
<evidence type="ECO:0000256" key="1">
    <source>
        <dbReference type="ARBA" id="ARBA00001933"/>
    </source>
</evidence>
<gene>
    <name evidence="8" type="ORF">C5C04_01270</name>
    <name evidence="9" type="ORF">C5C40_01275</name>
</gene>
<comment type="cofactor">
    <cofactor evidence="1">
        <name>pyridoxal 5'-phosphate</name>
        <dbReference type="ChEBI" id="CHEBI:597326"/>
    </cofactor>
</comment>
<feature type="transmembrane region" description="Helical" evidence="6">
    <location>
        <begin position="52"/>
        <end position="75"/>
    </location>
</feature>
<comment type="caution">
    <text evidence="8">The sequence shown here is derived from an EMBL/GenBank/DDBJ whole genome shotgun (WGS) entry which is preliminary data.</text>
</comment>
<feature type="transmembrane region" description="Helical" evidence="6">
    <location>
        <begin position="121"/>
        <end position="137"/>
    </location>
</feature>
<dbReference type="Gene3D" id="3.90.1150.10">
    <property type="entry name" value="Aspartate Aminotransferase, domain 1"/>
    <property type="match status" value="1"/>
</dbReference>
<feature type="compositionally biased region" description="Basic residues" evidence="5">
    <location>
        <begin position="400"/>
        <end position="411"/>
    </location>
</feature>
<feature type="transmembrane region" description="Helical" evidence="6">
    <location>
        <begin position="255"/>
        <end position="279"/>
    </location>
</feature>
<feature type="transmembrane region" description="Helical" evidence="6">
    <location>
        <begin position="319"/>
        <end position="340"/>
    </location>
</feature>
<keyword evidence="6" id="KW-0472">Membrane</keyword>
<evidence type="ECO:0000256" key="5">
    <source>
        <dbReference type="SAM" id="MobiDB-lite"/>
    </source>
</evidence>
<dbReference type="InterPro" id="IPR015424">
    <property type="entry name" value="PyrdxlP-dep_Trfase"/>
</dbReference>
<feature type="region of interest" description="Disordered" evidence="5">
    <location>
        <begin position="360"/>
        <end position="382"/>
    </location>
</feature>
<keyword evidence="6" id="KW-0812">Transmembrane</keyword>
<feature type="transmembrane region" description="Helical" evidence="6">
    <location>
        <begin position="142"/>
        <end position="160"/>
    </location>
</feature>
<dbReference type="Gene3D" id="3.40.640.10">
    <property type="entry name" value="Type I PLP-dependent aspartate aminotransferase-like (Major domain)"/>
    <property type="match status" value="1"/>
</dbReference>
<keyword evidence="11" id="KW-1185">Reference proteome</keyword>
<evidence type="ECO:0000313" key="10">
    <source>
        <dbReference type="Proteomes" id="UP000237881"/>
    </source>
</evidence>
<feature type="region of interest" description="Disordered" evidence="5">
    <location>
        <begin position="397"/>
        <end position="424"/>
    </location>
</feature>
<evidence type="ECO:0000256" key="2">
    <source>
        <dbReference type="ARBA" id="ARBA00009077"/>
    </source>
</evidence>
<dbReference type="GO" id="GO:1901605">
    <property type="term" value="P:alpha-amino acid metabolic process"/>
    <property type="evidence" value="ECO:0007669"/>
    <property type="project" value="UniProtKB-ARBA"/>
</dbReference>
<dbReference type="Pfam" id="PF01757">
    <property type="entry name" value="Acyl_transf_3"/>
    <property type="match status" value="1"/>
</dbReference>
<evidence type="ECO:0000259" key="7">
    <source>
        <dbReference type="Pfam" id="PF01757"/>
    </source>
</evidence>
<feature type="transmembrane region" description="Helical" evidence="6">
    <location>
        <begin position="212"/>
        <end position="235"/>
    </location>
</feature>
<feature type="transmembrane region" description="Helical" evidence="6">
    <location>
        <begin position="87"/>
        <end position="109"/>
    </location>
</feature>
<keyword evidence="4" id="KW-0663">Pyridoxal phosphate</keyword>
<dbReference type="Proteomes" id="UP000237881">
    <property type="component" value="Unassembled WGS sequence"/>
</dbReference>
<dbReference type="Pfam" id="PF01053">
    <property type="entry name" value="Cys_Met_Meta_PP"/>
    <property type="match status" value="1"/>
</dbReference>
<name>A0ABD6WCM4_RATRA</name>
<dbReference type="PANTHER" id="PTHR43797">
    <property type="entry name" value="HOMOCYSTEINE/CYSTEINE SYNTHASE"/>
    <property type="match status" value="1"/>
</dbReference>
<dbReference type="InterPro" id="IPR002656">
    <property type="entry name" value="Acyl_transf_3_dom"/>
</dbReference>
<dbReference type="PANTHER" id="PTHR43797:SF2">
    <property type="entry name" value="HOMOCYSTEINE_CYSTEINE SYNTHASE"/>
    <property type="match status" value="1"/>
</dbReference>
<dbReference type="GO" id="GO:0016740">
    <property type="term" value="F:transferase activity"/>
    <property type="evidence" value="ECO:0007669"/>
    <property type="project" value="UniProtKB-KW"/>
</dbReference>
<keyword evidence="6" id="KW-1133">Transmembrane helix</keyword>
<dbReference type="InterPro" id="IPR015421">
    <property type="entry name" value="PyrdxlP-dep_Trfase_major"/>
</dbReference>
<evidence type="ECO:0000313" key="8">
    <source>
        <dbReference type="EMBL" id="PPF16433.1"/>
    </source>
</evidence>
<dbReference type="AlphaFoldDB" id="A0ABD6WCM4"/>
<keyword evidence="3" id="KW-0808">Transferase</keyword>
<comment type="similarity">
    <text evidence="2">Belongs to the trans-sulfuration enzymes family.</text>
</comment>
<dbReference type="InterPro" id="IPR054542">
    <property type="entry name" value="Cys_met_metab_PP"/>
</dbReference>
<dbReference type="InterPro" id="IPR015422">
    <property type="entry name" value="PyrdxlP-dep_Trfase_small"/>
</dbReference>
<dbReference type="InterPro" id="IPR000277">
    <property type="entry name" value="Cys/Met-Metab_PyrdxlP-dep_enz"/>
</dbReference>
<dbReference type="SUPFAM" id="SSF53383">
    <property type="entry name" value="PLP-dependent transferases"/>
    <property type="match status" value="1"/>
</dbReference>
<organism evidence="8 10">
    <name type="scientific">Rathayibacter rathayi</name>
    <name type="common">Corynebacterium rathayi</name>
    <dbReference type="NCBI Taxonomy" id="33887"/>
    <lineage>
        <taxon>Bacteria</taxon>
        <taxon>Bacillati</taxon>
        <taxon>Actinomycetota</taxon>
        <taxon>Actinomycetes</taxon>
        <taxon>Micrococcales</taxon>
        <taxon>Microbacteriaceae</taxon>
        <taxon>Rathayibacter</taxon>
    </lineage>
</organism>
<feature type="domain" description="Acyltransferase 3" evidence="7">
    <location>
        <begin position="25"/>
        <end position="337"/>
    </location>
</feature>
<evidence type="ECO:0000313" key="9">
    <source>
        <dbReference type="EMBL" id="PPH79945.1"/>
    </source>
</evidence>
<dbReference type="NCBIfam" id="NF005872">
    <property type="entry name" value="PRK07812.1"/>
    <property type="match status" value="1"/>
</dbReference>
<feature type="transmembrane region" description="Helical" evidence="6">
    <location>
        <begin position="166"/>
        <end position="183"/>
    </location>
</feature>
<evidence type="ECO:0000256" key="6">
    <source>
        <dbReference type="SAM" id="Phobius"/>
    </source>
</evidence>
<evidence type="ECO:0000313" key="11">
    <source>
        <dbReference type="Proteomes" id="UP000239698"/>
    </source>
</evidence>
<dbReference type="Proteomes" id="UP000239698">
    <property type="component" value="Unassembled WGS sequence"/>
</dbReference>
<sequence>MPPADSAPATTGTAVAPQRRVPLWDNARFLCVTLVVVGYGIQRLTAHSDTSLIVYLTIYAFHMPAFAIISGYFSQGGAPSARVMRRVLTDILLPYLIMETIWTLVQFLVEGKQEFNPTTPSWTLWFLLALGIFRLVLPSLALLRWPLLISVVLAVGVSYYDNSDSTFSLARAIGILPFFVFGWRIRGFALGGRCVVERWLAQPPARVLGTRIAAVLLFAVAAVVMTVNIEAFRAADLRFWFFYDRPYDALGETQWWAGLVRLTLMAAAVVLSLALFALVPRRRTPLTAWGQSTMYVYLLHSFVLYPLRESGVLSHTESMLALVLMVLFCIGVSIALSLGWTRSVFHRLVQPRAAWLFAPDADAQPPRPNRADPTGAKRDRQARATLTSVTPCFGDPGRRAGARVRSSRRRTAPSFTPDDPMGRIMTDSEKWQFETKQIHSGAAPDPVTRARATPIYQTTSYVFDSAEHAQNLFALAEFGNIYTRIQNPTQAVVEERLTALEGGSGALLLASGQAAETAAVLNIAQAGDHIVSSSSIYGGTYNLFKYTLAKLGIETTFVENQDDREEWRRAVRPNTKLFFAETVGNPTINILDIRTVADVAHDAGVPLIVDNTIATPYLIRPFEHGADIIVHSATKFLGGHGTVIGGAIVDGGRFSWSGNAERFPGLTTPDESYHGAIYTAAVGDSLAYIIKARVQLLRDFGASIAPASAWQLIQGIETLSLRIERHVQNAQEIAEHLENHSDIASVNYSGLPTSPWYAAANRYAPKGVGAVLSFELKGGVDAGRAFVDSLKLFSHLANIGDVRSLVIHPASTTHSQLSPEQQLTAGVTPGLVRLSVGLENIDDLRADLDQALRAARAVVDASRANA</sequence>
<evidence type="ECO:0000256" key="4">
    <source>
        <dbReference type="ARBA" id="ARBA00022898"/>
    </source>
</evidence>
<accession>A0ABD6WCM4</accession>
<dbReference type="EMBL" id="PSVT01000001">
    <property type="protein sequence ID" value="PPH79945.1"/>
    <property type="molecule type" value="Genomic_DNA"/>
</dbReference>
<dbReference type="EMBL" id="PSUL01000001">
    <property type="protein sequence ID" value="PPF16433.1"/>
    <property type="molecule type" value="Genomic_DNA"/>
</dbReference>
<reference evidence="10 11" key="1">
    <citation type="submission" date="2018-02" db="EMBL/GenBank/DDBJ databases">
        <title>Bacteriophage NCPPB3778 and a type I-E CRISPR drive the evolution of the US Biological Select Agent, Rathayibacter toxicus.</title>
        <authorList>
            <person name="Davis E.W.II."/>
            <person name="Tabima J.F."/>
            <person name="Weisberg A.J."/>
            <person name="Lopes L.D."/>
            <person name="Wiseman M.S."/>
            <person name="Wiseman M.S."/>
            <person name="Pupko T."/>
            <person name="Belcher M.S."/>
            <person name="Sechler A.J."/>
            <person name="Tancos M.A."/>
            <person name="Schroeder B.K."/>
            <person name="Murray T.D."/>
            <person name="Luster D.G."/>
            <person name="Schneider W.L."/>
            <person name="Rogers E."/>
            <person name="Andreote F.D."/>
            <person name="Grunwald N.J."/>
            <person name="Putnam M.L."/>
            <person name="Chang J.H."/>
        </authorList>
    </citation>
    <scope>NUCLEOTIDE SEQUENCE [LARGE SCALE GENOMIC DNA]</scope>
    <source>
        <strain evidence="9 11">AY1D6</strain>
        <strain evidence="8 10">AY1I9</strain>
    </source>
</reference>
<dbReference type="NCBIfam" id="TIGR01326">
    <property type="entry name" value="OAH_OAS_sulfhy"/>
    <property type="match status" value="1"/>
</dbReference>
<proteinExistence type="inferred from homology"/>